<reference evidence="3 4" key="1">
    <citation type="submission" date="2022-12" db="EMBL/GenBank/DDBJ databases">
        <title>Chromosome-level genome of Tegillarca granosa.</title>
        <authorList>
            <person name="Kim J."/>
        </authorList>
    </citation>
    <scope>NUCLEOTIDE SEQUENCE [LARGE SCALE GENOMIC DNA]</scope>
    <source>
        <strain evidence="3">Teg-2019</strain>
        <tissue evidence="3">Adductor muscle</tissue>
    </source>
</reference>
<dbReference type="Proteomes" id="UP001217089">
    <property type="component" value="Unassembled WGS sequence"/>
</dbReference>
<comment type="similarity">
    <text evidence="1">Belongs to the dynein light chain Tctex-type family.</text>
</comment>
<keyword evidence="4" id="KW-1185">Reference proteome</keyword>
<organism evidence="3 4">
    <name type="scientific">Tegillarca granosa</name>
    <name type="common">Malaysian cockle</name>
    <name type="synonym">Anadara granosa</name>
    <dbReference type="NCBI Taxonomy" id="220873"/>
    <lineage>
        <taxon>Eukaryota</taxon>
        <taxon>Metazoa</taxon>
        <taxon>Spiralia</taxon>
        <taxon>Lophotrochozoa</taxon>
        <taxon>Mollusca</taxon>
        <taxon>Bivalvia</taxon>
        <taxon>Autobranchia</taxon>
        <taxon>Pteriomorphia</taxon>
        <taxon>Arcoida</taxon>
        <taxon>Arcoidea</taxon>
        <taxon>Arcidae</taxon>
        <taxon>Tegillarca</taxon>
    </lineage>
</organism>
<dbReference type="InterPro" id="IPR005334">
    <property type="entry name" value="Tctex-1-like"/>
</dbReference>
<protein>
    <submittedName>
        <fullName evidence="3">Uncharacterized protein</fullName>
    </submittedName>
</protein>
<dbReference type="Pfam" id="PF03645">
    <property type="entry name" value="Tctex-1"/>
    <property type="match status" value="1"/>
</dbReference>
<evidence type="ECO:0000313" key="4">
    <source>
        <dbReference type="Proteomes" id="UP001217089"/>
    </source>
</evidence>
<evidence type="ECO:0000256" key="1">
    <source>
        <dbReference type="ARBA" id="ARBA00005361"/>
    </source>
</evidence>
<sequence length="220" mass="25709">MPTILHHVFTSHIFYYGVAKCLLKNYHRLIVLIVLTDLENFKPFSDKFRRRTSRLNSVKSSSLYQSNSEHTTSKRETQLRSLTKSMSSTNMFTRFKQNLNSSQLYENSYVINNDDNTVATKIKGVIEDLLDTYLKHKKYDSQTCGYLACTLSTMIKERLKNLNLRRYKFVCQVVIGQTKRQDICVSSRCLWMIETDTHQQANYSNDSLFAVVTVFAVYFE</sequence>
<feature type="compositionally biased region" description="Polar residues" evidence="2">
    <location>
        <begin position="59"/>
        <end position="70"/>
    </location>
</feature>
<dbReference type="PANTHER" id="PTHR21255">
    <property type="entry name" value="T-COMPLEX-ASSOCIATED-TESTIS-EXPRESSED 1/ DYNEIN LIGHT CHAIN"/>
    <property type="match status" value="1"/>
</dbReference>
<gene>
    <name evidence="3" type="ORF">KUTeg_020879</name>
</gene>
<dbReference type="Gene3D" id="3.30.1140.40">
    <property type="entry name" value="Tctex-1"/>
    <property type="match status" value="1"/>
</dbReference>
<dbReference type="PANTHER" id="PTHR21255:SF7">
    <property type="entry name" value="DYNEIN LIGHT CHAIN TCTEX-TYPE PROTEIN 2B"/>
    <property type="match status" value="1"/>
</dbReference>
<evidence type="ECO:0000256" key="2">
    <source>
        <dbReference type="SAM" id="MobiDB-lite"/>
    </source>
</evidence>
<name>A0ABQ9EDD4_TEGGR</name>
<evidence type="ECO:0000313" key="3">
    <source>
        <dbReference type="EMBL" id="KAJ8301892.1"/>
    </source>
</evidence>
<dbReference type="EMBL" id="JARBDR010000918">
    <property type="protein sequence ID" value="KAJ8301892.1"/>
    <property type="molecule type" value="Genomic_DNA"/>
</dbReference>
<dbReference type="CDD" id="cd21451">
    <property type="entry name" value="DLC-like_TCTEX1D"/>
    <property type="match status" value="1"/>
</dbReference>
<feature type="region of interest" description="Disordered" evidence="2">
    <location>
        <begin position="59"/>
        <end position="80"/>
    </location>
</feature>
<comment type="caution">
    <text evidence="3">The sequence shown here is derived from an EMBL/GenBank/DDBJ whole genome shotgun (WGS) entry which is preliminary data.</text>
</comment>
<proteinExistence type="inferred from homology"/>
<accession>A0ABQ9EDD4</accession>
<dbReference type="InterPro" id="IPR038586">
    <property type="entry name" value="Tctex-1-like_sf"/>
</dbReference>